<reference evidence="1 2" key="1">
    <citation type="journal article" date="2024" name="J Genomics">
        <title>Draft genome sequencing and assembly of Favolaschia claudopus CIRM-BRFM 2984 isolated from oak limbs.</title>
        <authorList>
            <person name="Navarro D."/>
            <person name="Drula E."/>
            <person name="Chaduli D."/>
            <person name="Cazenave R."/>
            <person name="Ahrendt S."/>
            <person name="Wang J."/>
            <person name="Lipzen A."/>
            <person name="Daum C."/>
            <person name="Barry K."/>
            <person name="Grigoriev I.V."/>
            <person name="Favel A."/>
            <person name="Rosso M.N."/>
            <person name="Martin F."/>
        </authorList>
    </citation>
    <scope>NUCLEOTIDE SEQUENCE [LARGE SCALE GENOMIC DNA]</scope>
    <source>
        <strain evidence="1 2">CIRM-BRFM 2984</strain>
    </source>
</reference>
<keyword evidence="2" id="KW-1185">Reference proteome</keyword>
<gene>
    <name evidence="1" type="ORF">R3P38DRAFT_3057996</name>
</gene>
<dbReference type="Proteomes" id="UP001362999">
    <property type="component" value="Unassembled WGS sequence"/>
</dbReference>
<accession>A0AAW0A2M3</accession>
<dbReference type="EMBL" id="JAWWNJ010000089">
    <property type="protein sequence ID" value="KAK7000336.1"/>
    <property type="molecule type" value="Genomic_DNA"/>
</dbReference>
<proteinExistence type="predicted"/>
<protein>
    <recommendedName>
        <fullName evidence="3">F-box domain-containing protein</fullName>
    </recommendedName>
</protein>
<evidence type="ECO:0000313" key="2">
    <source>
        <dbReference type="Proteomes" id="UP001362999"/>
    </source>
</evidence>
<name>A0AAW0A2M3_9AGAR</name>
<sequence>MARLPVEIASEIFIRCTGDSPSPVFKEEPLKFLHVCQLWRRIAVSCPSLWASIQLKQLGRDLDPDFLKTCWDWLGRACALPLSLSLHEGVHYLLSGWLKHFGRQIAHMELRPFPLLQTMKIQYLKEDPADSESETSDDTDDPSSFYFISSSIAMLLAAPLLAECTFDSVRYLYANDHLRQGGSRMTHTFLRHLRLGTPSPGSHSSNSAGILLGLNPPALETLHLTDLDISPEDLTSFHLILLNSCFRPLGALRTLELFHGLEIDYIALLDVMRAQDFLPNLQHLLIHGRFGTPQHWKLVLETMLTRGLGTERSLRSVKVISTVVPKKTDLPVEVLERMRELVKEEGMLIYVGSISTNFV</sequence>
<comment type="caution">
    <text evidence="1">The sequence shown here is derived from an EMBL/GenBank/DDBJ whole genome shotgun (WGS) entry which is preliminary data.</text>
</comment>
<evidence type="ECO:0008006" key="3">
    <source>
        <dbReference type="Google" id="ProtNLM"/>
    </source>
</evidence>
<evidence type="ECO:0000313" key="1">
    <source>
        <dbReference type="EMBL" id="KAK7000336.1"/>
    </source>
</evidence>
<organism evidence="1 2">
    <name type="scientific">Favolaschia claudopus</name>
    <dbReference type="NCBI Taxonomy" id="2862362"/>
    <lineage>
        <taxon>Eukaryota</taxon>
        <taxon>Fungi</taxon>
        <taxon>Dikarya</taxon>
        <taxon>Basidiomycota</taxon>
        <taxon>Agaricomycotina</taxon>
        <taxon>Agaricomycetes</taxon>
        <taxon>Agaricomycetidae</taxon>
        <taxon>Agaricales</taxon>
        <taxon>Marasmiineae</taxon>
        <taxon>Mycenaceae</taxon>
        <taxon>Favolaschia</taxon>
    </lineage>
</organism>
<dbReference type="AlphaFoldDB" id="A0AAW0A2M3"/>